<gene>
    <name evidence="7" type="ORF">EDM59_13165</name>
</gene>
<dbReference type="PROSITE" id="PS00889">
    <property type="entry name" value="CNMP_BINDING_2"/>
    <property type="match status" value="1"/>
</dbReference>
<evidence type="ECO:0000259" key="5">
    <source>
        <dbReference type="PROSITE" id="PS50042"/>
    </source>
</evidence>
<keyword evidence="4" id="KW-0804">Transcription</keyword>
<dbReference type="CDD" id="cd00038">
    <property type="entry name" value="CAP_ED"/>
    <property type="match status" value="1"/>
</dbReference>
<organism evidence="7 8">
    <name type="scientific">Brevibacillus nitrificans</name>
    <dbReference type="NCBI Taxonomy" id="651560"/>
    <lineage>
        <taxon>Bacteria</taxon>
        <taxon>Bacillati</taxon>
        <taxon>Bacillota</taxon>
        <taxon>Bacilli</taxon>
        <taxon>Bacillales</taxon>
        <taxon>Paenibacillaceae</taxon>
        <taxon>Brevibacillus</taxon>
    </lineage>
</organism>
<comment type="caution">
    <text evidence="7">The sequence shown here is derived from an EMBL/GenBank/DDBJ whole genome shotgun (WGS) entry which is preliminary data.</text>
</comment>
<sequence length="258" mass="29892">MADDHLRSSLPSHHLGGGIGDQLKKELFRLLMNTSHFLRNFPFFQDLEEDDLDKLSPLFLTRTYEKGTDVFREGEPGDELYIIQSGIVKIYRDDGVRDVILAIFRDDDFFGEMALLENEQVRSASAQTLEKTTLYVLKRRDFVSLVYQNPMISLRILQTALDRLRKTNEMTTDLTMRDARTRIMKMLLRLTDKHGILQKSGVLIDLKLTHQQIADMTGTVRETVTKVLLELQNQQVILVKKKKIYICNLAEFERLVEA</sequence>
<feature type="domain" description="HTH crp-type" evidence="6">
    <location>
        <begin position="177"/>
        <end position="250"/>
    </location>
</feature>
<dbReference type="Pfam" id="PF13545">
    <property type="entry name" value="HTH_Crp_2"/>
    <property type="match status" value="1"/>
</dbReference>
<dbReference type="PANTHER" id="PTHR24567">
    <property type="entry name" value="CRP FAMILY TRANSCRIPTIONAL REGULATORY PROTEIN"/>
    <property type="match status" value="1"/>
</dbReference>
<dbReference type="PANTHER" id="PTHR24567:SF74">
    <property type="entry name" value="HTH-TYPE TRANSCRIPTIONAL REGULATOR ARCR"/>
    <property type="match status" value="1"/>
</dbReference>
<dbReference type="PRINTS" id="PR00034">
    <property type="entry name" value="HTHCRP"/>
</dbReference>
<dbReference type="SMART" id="SM00419">
    <property type="entry name" value="HTH_CRP"/>
    <property type="match status" value="1"/>
</dbReference>
<dbReference type="SUPFAM" id="SSF46785">
    <property type="entry name" value="Winged helix' DNA-binding domain"/>
    <property type="match status" value="1"/>
</dbReference>
<keyword evidence="1" id="KW-0805">Transcription regulation</keyword>
<dbReference type="SMART" id="SM00100">
    <property type="entry name" value="cNMP"/>
    <property type="match status" value="1"/>
</dbReference>
<dbReference type="GO" id="GO:0003700">
    <property type="term" value="F:DNA-binding transcription factor activity"/>
    <property type="evidence" value="ECO:0007669"/>
    <property type="project" value="TreeGrafter"/>
</dbReference>
<name>A0A3M8DDG7_9BACL</name>
<dbReference type="GO" id="GO:0005829">
    <property type="term" value="C:cytosol"/>
    <property type="evidence" value="ECO:0007669"/>
    <property type="project" value="TreeGrafter"/>
</dbReference>
<keyword evidence="2" id="KW-0238">DNA-binding</keyword>
<evidence type="ECO:0000313" key="8">
    <source>
        <dbReference type="Proteomes" id="UP000269573"/>
    </source>
</evidence>
<dbReference type="GO" id="GO:0003677">
    <property type="term" value="F:DNA binding"/>
    <property type="evidence" value="ECO:0007669"/>
    <property type="project" value="UniProtKB-KW"/>
</dbReference>
<accession>A0A3M8DDG7</accession>
<protein>
    <submittedName>
        <fullName evidence="7">Crp/Fnr family transcriptional regulator</fullName>
    </submittedName>
</protein>
<dbReference type="InterPro" id="IPR036390">
    <property type="entry name" value="WH_DNA-bd_sf"/>
</dbReference>
<proteinExistence type="predicted"/>
<reference evidence="7 8" key="1">
    <citation type="submission" date="2018-10" db="EMBL/GenBank/DDBJ databases">
        <title>Phylogenomics of Brevibacillus.</title>
        <authorList>
            <person name="Dunlap C."/>
        </authorList>
    </citation>
    <scope>NUCLEOTIDE SEQUENCE [LARGE SCALE GENOMIC DNA]</scope>
    <source>
        <strain evidence="7 8">JCM 15774</strain>
    </source>
</reference>
<evidence type="ECO:0000256" key="3">
    <source>
        <dbReference type="ARBA" id="ARBA00023159"/>
    </source>
</evidence>
<evidence type="ECO:0000313" key="7">
    <source>
        <dbReference type="EMBL" id="RNB85345.1"/>
    </source>
</evidence>
<keyword evidence="3" id="KW-0010">Activator</keyword>
<dbReference type="Gene3D" id="1.10.10.10">
    <property type="entry name" value="Winged helix-like DNA-binding domain superfamily/Winged helix DNA-binding domain"/>
    <property type="match status" value="1"/>
</dbReference>
<evidence type="ECO:0000259" key="6">
    <source>
        <dbReference type="PROSITE" id="PS51063"/>
    </source>
</evidence>
<dbReference type="AlphaFoldDB" id="A0A3M8DDG7"/>
<feature type="domain" description="Cyclic nucleotide-binding" evidence="5">
    <location>
        <begin position="43"/>
        <end position="163"/>
    </location>
</feature>
<evidence type="ECO:0000256" key="2">
    <source>
        <dbReference type="ARBA" id="ARBA00023125"/>
    </source>
</evidence>
<dbReference type="InterPro" id="IPR036388">
    <property type="entry name" value="WH-like_DNA-bd_sf"/>
</dbReference>
<dbReference type="InterPro" id="IPR050397">
    <property type="entry name" value="Env_Response_Regulators"/>
</dbReference>
<dbReference type="InterPro" id="IPR012318">
    <property type="entry name" value="HTH_CRP"/>
</dbReference>
<dbReference type="EMBL" id="RHHU01000007">
    <property type="protein sequence ID" value="RNB85345.1"/>
    <property type="molecule type" value="Genomic_DNA"/>
</dbReference>
<dbReference type="SUPFAM" id="SSF51206">
    <property type="entry name" value="cAMP-binding domain-like"/>
    <property type="match status" value="1"/>
</dbReference>
<dbReference type="Proteomes" id="UP000269573">
    <property type="component" value="Unassembled WGS sequence"/>
</dbReference>
<evidence type="ECO:0000256" key="1">
    <source>
        <dbReference type="ARBA" id="ARBA00023015"/>
    </source>
</evidence>
<dbReference type="InterPro" id="IPR018490">
    <property type="entry name" value="cNMP-bd_dom_sf"/>
</dbReference>
<dbReference type="InterPro" id="IPR018488">
    <property type="entry name" value="cNMP-bd_CS"/>
</dbReference>
<dbReference type="PRINTS" id="PR00103">
    <property type="entry name" value="CAMPKINASE"/>
</dbReference>
<dbReference type="PROSITE" id="PS51063">
    <property type="entry name" value="HTH_CRP_2"/>
    <property type="match status" value="1"/>
</dbReference>
<dbReference type="Pfam" id="PF00027">
    <property type="entry name" value="cNMP_binding"/>
    <property type="match status" value="1"/>
</dbReference>
<dbReference type="Gene3D" id="2.60.120.10">
    <property type="entry name" value="Jelly Rolls"/>
    <property type="match status" value="1"/>
</dbReference>
<dbReference type="PROSITE" id="PS50042">
    <property type="entry name" value="CNMP_BINDING_3"/>
    <property type="match status" value="1"/>
</dbReference>
<dbReference type="InterPro" id="IPR014710">
    <property type="entry name" value="RmlC-like_jellyroll"/>
</dbReference>
<dbReference type="InterPro" id="IPR000595">
    <property type="entry name" value="cNMP-bd_dom"/>
</dbReference>
<keyword evidence="8" id="KW-1185">Reference proteome</keyword>
<evidence type="ECO:0000256" key="4">
    <source>
        <dbReference type="ARBA" id="ARBA00023163"/>
    </source>
</evidence>